<name>A0A9J7IZN2_SPOLT</name>
<dbReference type="InterPro" id="IPR005312">
    <property type="entry name" value="DUF1759"/>
</dbReference>
<organism evidence="1 2">
    <name type="scientific">Spodoptera litura</name>
    <name type="common">Asian cotton leafworm</name>
    <dbReference type="NCBI Taxonomy" id="69820"/>
    <lineage>
        <taxon>Eukaryota</taxon>
        <taxon>Metazoa</taxon>
        <taxon>Ecdysozoa</taxon>
        <taxon>Arthropoda</taxon>
        <taxon>Hexapoda</taxon>
        <taxon>Insecta</taxon>
        <taxon>Pterygota</taxon>
        <taxon>Neoptera</taxon>
        <taxon>Endopterygota</taxon>
        <taxon>Lepidoptera</taxon>
        <taxon>Glossata</taxon>
        <taxon>Ditrysia</taxon>
        <taxon>Noctuoidea</taxon>
        <taxon>Noctuidae</taxon>
        <taxon>Amphipyrinae</taxon>
        <taxon>Spodoptera</taxon>
    </lineage>
</organism>
<reference evidence="2" key="1">
    <citation type="submission" date="2025-08" db="UniProtKB">
        <authorList>
            <consortium name="RefSeq"/>
        </authorList>
    </citation>
    <scope>IDENTIFICATION</scope>
    <source>
        <strain evidence="2">Ishihara</strain>
        <tissue evidence="2">Whole body</tissue>
    </source>
</reference>
<dbReference type="PANTHER" id="PTHR22954:SF3">
    <property type="entry name" value="PROTEIN CBG08539"/>
    <property type="match status" value="1"/>
</dbReference>
<dbReference type="Pfam" id="PF03564">
    <property type="entry name" value="DUF1759"/>
    <property type="match status" value="1"/>
</dbReference>
<dbReference type="KEGG" id="sliu:111362900"/>
<dbReference type="RefSeq" id="XP_022835435.1">
    <property type="nucleotide sequence ID" value="XM_022979667.1"/>
</dbReference>
<sequence>MADSLKTLIKKRSSVKSNLTIYNNYLTLIKSSAAISQLQRLDLEERFIKFQSLHAEFDDLQTQIEVLADDAESTFTEREDFDRQFFSLVALTRSLLGASNNGVGSEAGFKDADSGAHISSRNNFVRLPKIELPHFDGNYQSWLEFRDTFSSLVHDNASINAINKFHYLRASLQSKAALIIKNIDFKAEHYQLAWDLLCERFNNNRLLVDNHLRALFDDVEPILMESSV</sequence>
<evidence type="ECO:0000313" key="2">
    <source>
        <dbReference type="RefSeq" id="XP_022835435.1"/>
    </source>
</evidence>
<dbReference type="GeneID" id="111362900"/>
<feature type="non-terminal residue" evidence="2">
    <location>
        <position position="228"/>
    </location>
</feature>
<gene>
    <name evidence="2" type="primary">LOC111362900</name>
</gene>
<evidence type="ECO:0000313" key="1">
    <source>
        <dbReference type="Proteomes" id="UP000301870"/>
    </source>
</evidence>
<dbReference type="PANTHER" id="PTHR22954">
    <property type="entry name" value="RETROVIRAL PROTEASE-RELATED"/>
    <property type="match status" value="1"/>
</dbReference>
<dbReference type="OrthoDB" id="5989194at2759"/>
<dbReference type="Proteomes" id="UP000301870">
    <property type="component" value="Unplaced"/>
</dbReference>
<proteinExistence type="predicted"/>
<keyword evidence="1" id="KW-1185">Reference proteome</keyword>
<dbReference type="AlphaFoldDB" id="A0A9J7IZN2"/>
<protein>
    <submittedName>
        <fullName evidence="2">Uncharacterized protein LOC111362900</fullName>
    </submittedName>
</protein>
<accession>A0A9J7IZN2</accession>